<dbReference type="RefSeq" id="WP_086321164.1">
    <property type="nucleotide sequence ID" value="NZ_NASK01000104.1"/>
</dbReference>
<dbReference type="Proteomes" id="UP000194968">
    <property type="component" value="Unassembled WGS sequence"/>
</dbReference>
<sequence length="132" mass="15299">MLSQQTLFELFSKQHNWQDRYRQLIALAKQLPDFPDIKKIESNQIYGCENRVWLTNEKQLDNTFTFQGDSEGRIVKGLLAILIIIANHKTAEQIQTIDFLAILKQLKITDELSQSRLQGIEKIIERIKLAGS</sequence>
<dbReference type="Pfam" id="PF02657">
    <property type="entry name" value="SufE"/>
    <property type="match status" value="1"/>
</dbReference>
<evidence type="ECO:0000256" key="2">
    <source>
        <dbReference type="PIRSR" id="PIRSR617763-1"/>
    </source>
</evidence>
<evidence type="ECO:0000256" key="1">
    <source>
        <dbReference type="ARBA" id="ARBA00010282"/>
    </source>
</evidence>
<dbReference type="Gene3D" id="3.90.1010.10">
    <property type="match status" value="1"/>
</dbReference>
<dbReference type="PANTHER" id="PTHR43597">
    <property type="entry name" value="SULFUR ACCEPTOR PROTEIN CSDE"/>
    <property type="match status" value="1"/>
</dbReference>
<dbReference type="OrthoDB" id="9799320at2"/>
<evidence type="ECO:0000313" key="4">
    <source>
        <dbReference type="EMBL" id="OTQ48058.1"/>
    </source>
</evidence>
<gene>
    <name evidence="4" type="ORF">B6D06_11335</name>
</gene>
<dbReference type="AlphaFoldDB" id="A0A242NRH1"/>
<dbReference type="SUPFAM" id="SSF82649">
    <property type="entry name" value="SufE/NifU"/>
    <property type="match status" value="1"/>
</dbReference>
<name>A0A242NRH1_9GAMM</name>
<dbReference type="PANTHER" id="PTHR43597:SF5">
    <property type="entry name" value="SUFE-LIKE PROTEIN 2, CHLOROPLASTIC"/>
    <property type="match status" value="1"/>
</dbReference>
<protein>
    <submittedName>
        <fullName evidence="4">Cysteine desulfurase sulfur acceptor subunit CsdE</fullName>
    </submittedName>
</protein>
<feature type="domain" description="Fe-S metabolism associated" evidence="3">
    <location>
        <begin position="9"/>
        <end position="128"/>
    </location>
</feature>
<comment type="caution">
    <text evidence="4">The sequence shown here is derived from an EMBL/GenBank/DDBJ whole genome shotgun (WGS) entry which is preliminary data.</text>
</comment>
<feature type="active site" description="Cysteine persulfide intermediate" evidence="2">
    <location>
        <position position="48"/>
    </location>
</feature>
<reference evidence="4 5" key="1">
    <citation type="submission" date="2017-03" db="EMBL/GenBank/DDBJ databases">
        <title>Comparative genomics of honeybee gut symbionts reveal geographically distinct and subgroup specific antibiotic resistance.</title>
        <authorList>
            <person name="Ludvigsen J."/>
            <person name="Porcellato D."/>
            <person name="Labee-Lund T.M."/>
            <person name="Amdam G.V."/>
            <person name="Rudi K."/>
        </authorList>
    </citation>
    <scope>NUCLEOTIDE SEQUENCE [LARGE SCALE GENOMIC DNA]</scope>
    <source>
        <strain evidence="4 5">A-4-12</strain>
    </source>
</reference>
<organism evidence="4 5">
    <name type="scientific">Gilliamella apis</name>
    <dbReference type="NCBI Taxonomy" id="1970738"/>
    <lineage>
        <taxon>Bacteria</taxon>
        <taxon>Pseudomonadati</taxon>
        <taxon>Pseudomonadota</taxon>
        <taxon>Gammaproteobacteria</taxon>
        <taxon>Orbales</taxon>
        <taxon>Orbaceae</taxon>
        <taxon>Gilliamella</taxon>
    </lineage>
</organism>
<comment type="similarity">
    <text evidence="1">Belongs to the SufE family.</text>
</comment>
<proteinExistence type="inferred from homology"/>
<dbReference type="NCBIfam" id="TIGR03391">
    <property type="entry name" value="FeS_syn_CsdE"/>
    <property type="match status" value="1"/>
</dbReference>
<accession>A0A242NRH1</accession>
<dbReference type="InterPro" id="IPR003808">
    <property type="entry name" value="Fe-S_metab-assoc_dom"/>
</dbReference>
<evidence type="ECO:0000259" key="3">
    <source>
        <dbReference type="Pfam" id="PF02657"/>
    </source>
</evidence>
<evidence type="ECO:0000313" key="5">
    <source>
        <dbReference type="Proteomes" id="UP000194968"/>
    </source>
</evidence>
<dbReference type="EMBL" id="NASK01000104">
    <property type="protein sequence ID" value="OTQ48058.1"/>
    <property type="molecule type" value="Genomic_DNA"/>
</dbReference>
<dbReference type="InterPro" id="IPR017763">
    <property type="entry name" value="Cysteine_desulfurase_CsdE"/>
</dbReference>